<organism evidence="6 7">
    <name type="scientific">Lactococcus lactis subsp. lactis</name>
    <name type="common">Streptococcus lactis</name>
    <dbReference type="NCBI Taxonomy" id="1360"/>
    <lineage>
        <taxon>Bacteria</taxon>
        <taxon>Bacillati</taxon>
        <taxon>Bacillota</taxon>
        <taxon>Bacilli</taxon>
        <taxon>Lactobacillales</taxon>
        <taxon>Streptococcaceae</taxon>
        <taxon>Lactococcus</taxon>
    </lineage>
</organism>
<dbReference type="Proteomes" id="UP000053719">
    <property type="component" value="Unassembled WGS sequence"/>
</dbReference>
<name>A0A0V8EBJ1_LACLL</name>
<comment type="caution">
    <text evidence="6">The sequence shown here is derived from an EMBL/GenBank/DDBJ whole genome shotgun (WGS) entry which is preliminary data.</text>
</comment>
<dbReference type="InterPro" id="IPR010982">
    <property type="entry name" value="Lambda_DNA-bd_dom_sf"/>
</dbReference>
<dbReference type="CDD" id="cd01392">
    <property type="entry name" value="HTH_LacI"/>
    <property type="match status" value="1"/>
</dbReference>
<proteinExistence type="predicted"/>
<dbReference type="SMART" id="SM00354">
    <property type="entry name" value="HTH_LACI"/>
    <property type="match status" value="1"/>
</dbReference>
<evidence type="ECO:0000256" key="3">
    <source>
        <dbReference type="ARBA" id="ARBA00023125"/>
    </source>
</evidence>
<dbReference type="PATRIC" id="fig|1360.114.peg.937"/>
<dbReference type="PROSITE" id="PS50932">
    <property type="entry name" value="HTH_LACI_2"/>
    <property type="match status" value="1"/>
</dbReference>
<sequence>MKSKLEDVAHLANVSKTTVSRVLNNRGYISEKTRVKVYQAMQELNYHPNILARQLYQQKTNIIGLLFPMVSNPFFGELIEELEKGLYRKGYKVIIGNSLNDPQKEKDYLNQLLTKQIDGLIVGTHNNGIKEYQYKNLPIVSIERTVSKEIPVIECDNYNGGILATNYLYEAGCRNIIHTTGRSNIDMPSNLRDKAYTDAMMSFGLTPCSYPIYFDMNNEEKKKHFKEMFIKYPNLDGIFAGNDVEAAIIMKVAQKLGKKIPEDIKIIGFDGTKLCRNLMPNLPTVVQPIELMASNAITILEKRLNGEEIDLKTTFPVKLYDGHTYK</sequence>
<evidence type="ECO:0000256" key="1">
    <source>
        <dbReference type="ARBA" id="ARBA00022491"/>
    </source>
</evidence>
<keyword evidence="3" id="KW-0238">DNA-binding</keyword>
<evidence type="ECO:0000256" key="4">
    <source>
        <dbReference type="ARBA" id="ARBA00023163"/>
    </source>
</evidence>
<keyword evidence="4" id="KW-0804">Transcription</keyword>
<feature type="domain" description="HTH lacI-type" evidence="5">
    <location>
        <begin position="3"/>
        <end position="57"/>
    </location>
</feature>
<dbReference type="SUPFAM" id="SSF53822">
    <property type="entry name" value="Periplasmic binding protein-like I"/>
    <property type="match status" value="1"/>
</dbReference>
<protein>
    <submittedName>
        <fullName evidence="6">Sucrose operon repressor ScrR LacI family</fullName>
    </submittedName>
</protein>
<dbReference type="Gene3D" id="1.10.260.40">
    <property type="entry name" value="lambda repressor-like DNA-binding domains"/>
    <property type="match status" value="1"/>
</dbReference>
<dbReference type="InterPro" id="IPR000843">
    <property type="entry name" value="HTH_LacI"/>
</dbReference>
<reference evidence="7" key="1">
    <citation type="submission" date="2015-10" db="EMBL/GenBank/DDBJ databases">
        <title>Draft Genome Sequences of 11 Lactococcus lactis subspecies cremoris strains.</title>
        <authorList>
            <person name="Wels M."/>
            <person name="Backus L."/>
            <person name="Boekhorst J."/>
            <person name="Dijkstra A."/>
            <person name="Beerthuizen M."/>
            <person name="Kelly W."/>
            <person name="Siezen R."/>
            <person name="Bachmann H."/>
            <person name="Van Hijum S."/>
        </authorList>
    </citation>
    <scope>NUCLEOTIDE SEQUENCE [LARGE SCALE GENOMIC DNA]</scope>
    <source>
        <strain evidence="7">M20</strain>
    </source>
</reference>
<gene>
    <name evidence="6" type="ORF">M20_0415</name>
</gene>
<dbReference type="PROSITE" id="PS00356">
    <property type="entry name" value="HTH_LACI_1"/>
    <property type="match status" value="1"/>
</dbReference>
<dbReference type="Pfam" id="PF00356">
    <property type="entry name" value="LacI"/>
    <property type="match status" value="1"/>
</dbReference>
<dbReference type="RefSeq" id="WP_058211378.1">
    <property type="nucleotide sequence ID" value="NZ_JAZICS010000002.1"/>
</dbReference>
<dbReference type="AlphaFoldDB" id="A0A0V8EBJ1"/>
<dbReference type="PANTHER" id="PTHR30146">
    <property type="entry name" value="LACI-RELATED TRANSCRIPTIONAL REPRESSOR"/>
    <property type="match status" value="1"/>
</dbReference>
<evidence type="ECO:0000313" key="7">
    <source>
        <dbReference type="Proteomes" id="UP000053719"/>
    </source>
</evidence>
<keyword evidence="2" id="KW-0805">Transcription regulation</keyword>
<dbReference type="PANTHER" id="PTHR30146:SF95">
    <property type="entry name" value="RIBOSE OPERON REPRESSOR"/>
    <property type="match status" value="1"/>
</dbReference>
<dbReference type="InterPro" id="IPR028082">
    <property type="entry name" value="Peripla_BP_I"/>
</dbReference>
<dbReference type="EMBL" id="LKLU01000010">
    <property type="protein sequence ID" value="KSU23001.1"/>
    <property type="molecule type" value="Genomic_DNA"/>
</dbReference>
<dbReference type="InterPro" id="IPR046335">
    <property type="entry name" value="LacI/GalR-like_sensor"/>
</dbReference>
<dbReference type="GO" id="GO:0003700">
    <property type="term" value="F:DNA-binding transcription factor activity"/>
    <property type="evidence" value="ECO:0007669"/>
    <property type="project" value="TreeGrafter"/>
</dbReference>
<dbReference type="Gene3D" id="3.40.50.2300">
    <property type="match status" value="2"/>
</dbReference>
<dbReference type="GO" id="GO:0000976">
    <property type="term" value="F:transcription cis-regulatory region binding"/>
    <property type="evidence" value="ECO:0007669"/>
    <property type="project" value="TreeGrafter"/>
</dbReference>
<keyword evidence="1" id="KW-0678">Repressor</keyword>
<dbReference type="Pfam" id="PF13377">
    <property type="entry name" value="Peripla_BP_3"/>
    <property type="match status" value="1"/>
</dbReference>
<dbReference type="SUPFAM" id="SSF47413">
    <property type="entry name" value="lambda repressor-like DNA-binding domains"/>
    <property type="match status" value="1"/>
</dbReference>
<dbReference type="CDD" id="cd06291">
    <property type="entry name" value="PBP1_Qymf-like"/>
    <property type="match status" value="1"/>
</dbReference>
<evidence type="ECO:0000313" key="6">
    <source>
        <dbReference type="EMBL" id="KSU23001.1"/>
    </source>
</evidence>
<evidence type="ECO:0000259" key="5">
    <source>
        <dbReference type="PROSITE" id="PS50932"/>
    </source>
</evidence>
<evidence type="ECO:0000256" key="2">
    <source>
        <dbReference type="ARBA" id="ARBA00023015"/>
    </source>
</evidence>
<accession>A0A0V8EBJ1</accession>